<name>A0A562R5M0_9BURK</name>
<accession>A0A562R5M0</accession>
<comment type="caution">
    <text evidence="2">The sequence shown here is derived from an EMBL/GenBank/DDBJ whole genome shotgun (WGS) entry which is preliminary data.</text>
</comment>
<proteinExistence type="predicted"/>
<sequence length="219" mass="24990">MKSLAILVAAGSLLLGGCATTIRSDVTVFHQWPAELQDKTYVFDTPTPSEDTLEYRSYQGLVANELAKLGFAQAPSIEQAKLTVDMGFSTIDRQSRRLVASDPFMTSPYWGMYGGGFYGPRYRGFYPSRFGYRYYGFRPYYDPWMYGPTDYREVIYHDYERKLNVKINDKYGKKLYDVTVQNTSRKKSTPAVMPLLVQSAFTGFPGESGKEKRVDLDLQ</sequence>
<feature type="domain" description="DUF4136" evidence="1">
    <location>
        <begin position="27"/>
        <end position="206"/>
    </location>
</feature>
<evidence type="ECO:0000313" key="2">
    <source>
        <dbReference type="EMBL" id="TWI64369.1"/>
    </source>
</evidence>
<keyword evidence="3" id="KW-1185">Reference proteome</keyword>
<dbReference type="AlphaFoldDB" id="A0A562R5M0"/>
<dbReference type="PROSITE" id="PS51257">
    <property type="entry name" value="PROKAR_LIPOPROTEIN"/>
    <property type="match status" value="1"/>
</dbReference>
<dbReference type="InterPro" id="IPR025411">
    <property type="entry name" value="DUF4136"/>
</dbReference>
<organism evidence="2 3">
    <name type="scientific">Pseudoduganella lurida</name>
    <dbReference type="NCBI Taxonomy" id="1036180"/>
    <lineage>
        <taxon>Bacteria</taxon>
        <taxon>Pseudomonadati</taxon>
        <taxon>Pseudomonadota</taxon>
        <taxon>Betaproteobacteria</taxon>
        <taxon>Burkholderiales</taxon>
        <taxon>Oxalobacteraceae</taxon>
        <taxon>Telluria group</taxon>
        <taxon>Pseudoduganella</taxon>
    </lineage>
</organism>
<protein>
    <submittedName>
        <fullName evidence="2">Uncharacterized protein DUF4136</fullName>
    </submittedName>
</protein>
<dbReference type="RefSeq" id="WP_145650028.1">
    <property type="nucleotide sequence ID" value="NZ_VLLB01000005.1"/>
</dbReference>
<dbReference type="OrthoDB" id="8940851at2"/>
<dbReference type="EMBL" id="VLLB01000005">
    <property type="protein sequence ID" value="TWI64369.1"/>
    <property type="molecule type" value="Genomic_DNA"/>
</dbReference>
<dbReference type="Proteomes" id="UP000318431">
    <property type="component" value="Unassembled WGS sequence"/>
</dbReference>
<dbReference type="Pfam" id="PF13590">
    <property type="entry name" value="DUF4136"/>
    <property type="match status" value="1"/>
</dbReference>
<evidence type="ECO:0000259" key="1">
    <source>
        <dbReference type="Pfam" id="PF13590"/>
    </source>
</evidence>
<reference evidence="2 3" key="1">
    <citation type="journal article" date="2015" name="Stand. Genomic Sci.">
        <title>Genomic Encyclopedia of Bacterial and Archaeal Type Strains, Phase III: the genomes of soil and plant-associated and newly described type strains.</title>
        <authorList>
            <person name="Whitman W.B."/>
            <person name="Woyke T."/>
            <person name="Klenk H.P."/>
            <person name="Zhou Y."/>
            <person name="Lilburn T.G."/>
            <person name="Beck B.J."/>
            <person name="De Vos P."/>
            <person name="Vandamme P."/>
            <person name="Eisen J.A."/>
            <person name="Garrity G."/>
            <person name="Hugenholtz P."/>
            <person name="Kyrpides N.C."/>
        </authorList>
    </citation>
    <scope>NUCLEOTIDE SEQUENCE [LARGE SCALE GENOMIC DNA]</scope>
    <source>
        <strain evidence="2 3">CGMCC 1.10822</strain>
    </source>
</reference>
<evidence type="ECO:0000313" key="3">
    <source>
        <dbReference type="Proteomes" id="UP000318431"/>
    </source>
</evidence>
<gene>
    <name evidence="2" type="ORF">IP91_03138</name>
</gene>